<gene>
    <name evidence="9" type="ORF">FSP39_025191</name>
</gene>
<dbReference type="Gene3D" id="3.40.50.850">
    <property type="entry name" value="Isochorismatase-like"/>
    <property type="match status" value="1"/>
</dbReference>
<dbReference type="InterPro" id="IPR052347">
    <property type="entry name" value="Isochorismatase_Nicotinamidase"/>
</dbReference>
<dbReference type="EC" id="3.5.1.19" evidence="6"/>
<feature type="domain" description="Isochorismatase-like" evidence="8">
    <location>
        <begin position="33"/>
        <end position="234"/>
    </location>
</feature>
<evidence type="ECO:0000256" key="1">
    <source>
        <dbReference type="ARBA" id="ARBA00006336"/>
    </source>
</evidence>
<keyword evidence="3" id="KW-0479">Metal-binding</keyword>
<evidence type="ECO:0000256" key="5">
    <source>
        <dbReference type="ARBA" id="ARBA00037900"/>
    </source>
</evidence>
<evidence type="ECO:0000313" key="9">
    <source>
        <dbReference type="EMBL" id="KAK3100778.1"/>
    </source>
</evidence>
<keyword evidence="10" id="KW-1185">Reference proteome</keyword>
<evidence type="ECO:0000256" key="2">
    <source>
        <dbReference type="ARBA" id="ARBA00022642"/>
    </source>
</evidence>
<name>A0AA88Y9B9_PINIB</name>
<evidence type="ECO:0000256" key="3">
    <source>
        <dbReference type="ARBA" id="ARBA00022723"/>
    </source>
</evidence>
<accession>A0AA88Y9B9</accession>
<evidence type="ECO:0000256" key="7">
    <source>
        <dbReference type="ARBA" id="ARBA00043224"/>
    </source>
</evidence>
<dbReference type="SUPFAM" id="SSF52499">
    <property type="entry name" value="Isochorismatase-like hydrolases"/>
    <property type="match status" value="1"/>
</dbReference>
<dbReference type="InterPro" id="IPR000868">
    <property type="entry name" value="Isochorismatase-like_dom"/>
</dbReference>
<organism evidence="9 10">
    <name type="scientific">Pinctada imbricata</name>
    <name type="common">Atlantic pearl-oyster</name>
    <name type="synonym">Pinctada martensii</name>
    <dbReference type="NCBI Taxonomy" id="66713"/>
    <lineage>
        <taxon>Eukaryota</taxon>
        <taxon>Metazoa</taxon>
        <taxon>Spiralia</taxon>
        <taxon>Lophotrochozoa</taxon>
        <taxon>Mollusca</taxon>
        <taxon>Bivalvia</taxon>
        <taxon>Autobranchia</taxon>
        <taxon>Pteriomorphia</taxon>
        <taxon>Pterioida</taxon>
        <taxon>Pterioidea</taxon>
        <taxon>Pteriidae</taxon>
        <taxon>Pinctada</taxon>
    </lineage>
</organism>
<comment type="similarity">
    <text evidence="1">Belongs to the isochorismatase family.</text>
</comment>
<evidence type="ECO:0000256" key="4">
    <source>
        <dbReference type="ARBA" id="ARBA00022801"/>
    </source>
</evidence>
<dbReference type="GO" id="GO:0046872">
    <property type="term" value="F:metal ion binding"/>
    <property type="evidence" value="ECO:0007669"/>
    <property type="project" value="UniProtKB-KW"/>
</dbReference>
<dbReference type="Pfam" id="PF00857">
    <property type="entry name" value="Isochorismatase"/>
    <property type="match status" value="1"/>
</dbReference>
<protein>
    <recommendedName>
        <fullName evidence="6">nicotinamidase</fullName>
        <ecNumber evidence="6">3.5.1.19</ecNumber>
    </recommendedName>
    <alternativeName>
        <fullName evidence="7">Nicotinamide deamidase</fullName>
    </alternativeName>
</protein>
<dbReference type="EMBL" id="VSWD01000006">
    <property type="protein sequence ID" value="KAK3100778.1"/>
    <property type="molecule type" value="Genomic_DNA"/>
</dbReference>
<dbReference type="AlphaFoldDB" id="A0AA88Y9B9"/>
<sequence>MSLLDEDKDGKLNKTDFLGNCYYWLKQILNPVSALVIVDVQNDFLEGSLALRNCPAGQDGLGVIPAINSVLDTVTFDLVVYTRDWHPQDHISFVDNVKQRPLHSSCKVKQSDAKLYDTVVFAGPPITEQKLWPRHCVQGSWGAEIHTELKIPDNHVIVDKGKRSEVDSYSAFWDNNKLSQTELVSVLSNHKVTDVHLCGVAYDVCVGFTGLHSIEHGFRTILIEDACRGVCLEDIDQMRKNLLEKGSVNCKYMQEYLYDGDTTSQGVADDLKITAWFASVVLGNVKARGYKTHNLFQNTSYGIDIRVREGPDCCSAVNVRGALGAIYQSVACMMVDVLPTEVADLSSLRSFPHSDSESDDGYLPPFPYSDDEEDITTVDKLPYGPSVIVIPEPSIQSNLISEKLHALEDDYCDIEDSEFYQCSKHHQELRQDVMVNERLLSESSDSSGSDSEFSHVVRRRKFKKRIRWKSYYSEFHQTLQEASSHLGLYLSFYVPEAKFSIKRNQLGTPDGSQPSPCVLFGQSMFDYSPKLKQEFNLL</sequence>
<dbReference type="CDD" id="cd01011">
    <property type="entry name" value="nicotinamidase"/>
    <property type="match status" value="1"/>
</dbReference>
<reference evidence="9" key="1">
    <citation type="submission" date="2019-08" db="EMBL/GenBank/DDBJ databases">
        <title>The improved chromosome-level genome for the pearl oyster Pinctada fucata martensii using PacBio sequencing and Hi-C.</title>
        <authorList>
            <person name="Zheng Z."/>
        </authorList>
    </citation>
    <scope>NUCLEOTIDE SEQUENCE</scope>
    <source>
        <strain evidence="9">ZZ-2019</strain>
        <tissue evidence="9">Adductor muscle</tissue>
    </source>
</reference>
<comment type="caution">
    <text evidence="9">The sequence shown here is derived from an EMBL/GenBank/DDBJ whole genome shotgun (WGS) entry which is preliminary data.</text>
</comment>
<evidence type="ECO:0000256" key="6">
    <source>
        <dbReference type="ARBA" id="ARBA00039017"/>
    </source>
</evidence>
<proteinExistence type="inferred from homology"/>
<evidence type="ECO:0000313" key="10">
    <source>
        <dbReference type="Proteomes" id="UP001186944"/>
    </source>
</evidence>
<dbReference type="Proteomes" id="UP001186944">
    <property type="component" value="Unassembled WGS sequence"/>
</dbReference>
<keyword evidence="2" id="KW-0662">Pyridine nucleotide biosynthesis</keyword>
<dbReference type="PROSITE" id="PS00018">
    <property type="entry name" value="EF_HAND_1"/>
    <property type="match status" value="1"/>
</dbReference>
<comment type="pathway">
    <text evidence="5">Cofactor biosynthesis; nicotinate biosynthesis; nicotinate from nicotinamide: step 1/1.</text>
</comment>
<dbReference type="InterPro" id="IPR018247">
    <property type="entry name" value="EF_Hand_1_Ca_BS"/>
</dbReference>
<dbReference type="PANTHER" id="PTHR11080">
    <property type="entry name" value="PYRAZINAMIDASE/NICOTINAMIDASE"/>
    <property type="match status" value="1"/>
</dbReference>
<dbReference type="GO" id="GO:0008936">
    <property type="term" value="F:nicotinamidase activity"/>
    <property type="evidence" value="ECO:0007669"/>
    <property type="project" value="UniProtKB-EC"/>
</dbReference>
<dbReference type="InterPro" id="IPR036380">
    <property type="entry name" value="Isochorismatase-like_sf"/>
</dbReference>
<dbReference type="GO" id="GO:0019363">
    <property type="term" value="P:pyridine nucleotide biosynthetic process"/>
    <property type="evidence" value="ECO:0007669"/>
    <property type="project" value="UniProtKB-KW"/>
</dbReference>
<keyword evidence="4" id="KW-0378">Hydrolase</keyword>
<evidence type="ECO:0000259" key="8">
    <source>
        <dbReference type="Pfam" id="PF00857"/>
    </source>
</evidence>
<dbReference type="PANTHER" id="PTHR11080:SF2">
    <property type="entry name" value="LD05707P"/>
    <property type="match status" value="1"/>
</dbReference>